<reference evidence="1 2" key="1">
    <citation type="submission" date="2020-12" db="EMBL/GenBank/DDBJ databases">
        <title>Olleya sediminilitoris sp. nov., isolated from a tidal flat.</title>
        <authorList>
            <person name="Park S."/>
            <person name="Yoon J.-H."/>
        </authorList>
    </citation>
    <scope>NUCLEOTIDE SEQUENCE [LARGE SCALE GENOMIC DNA]</scope>
    <source>
        <strain evidence="1 2">YSTF-M6</strain>
    </source>
</reference>
<keyword evidence="2" id="KW-1185">Reference proteome</keyword>
<gene>
    <name evidence="1" type="ORF">JAO71_15665</name>
</gene>
<organism evidence="1 2">
    <name type="scientific">Olleya sediminilitoris</name>
    <dbReference type="NCBI Taxonomy" id="2795739"/>
    <lineage>
        <taxon>Bacteria</taxon>
        <taxon>Pseudomonadati</taxon>
        <taxon>Bacteroidota</taxon>
        <taxon>Flavobacteriia</taxon>
        <taxon>Flavobacteriales</taxon>
        <taxon>Flavobacteriaceae</taxon>
    </lineage>
</organism>
<comment type="caution">
    <text evidence="1">The sequence shown here is derived from an EMBL/GenBank/DDBJ whole genome shotgun (WGS) entry which is preliminary data.</text>
</comment>
<evidence type="ECO:0000313" key="2">
    <source>
        <dbReference type="Proteomes" id="UP000605013"/>
    </source>
</evidence>
<evidence type="ECO:0008006" key="3">
    <source>
        <dbReference type="Google" id="ProtNLM"/>
    </source>
</evidence>
<evidence type="ECO:0000313" key="1">
    <source>
        <dbReference type="EMBL" id="MBL7561230.1"/>
    </source>
</evidence>
<dbReference type="RefSeq" id="WP_203001722.1">
    <property type="nucleotide sequence ID" value="NZ_JAEMEF010000025.1"/>
</dbReference>
<protein>
    <recommendedName>
        <fullName evidence="3">Lipoprotein</fullName>
    </recommendedName>
</protein>
<dbReference type="EMBL" id="JAEMEF010000025">
    <property type="protein sequence ID" value="MBL7561230.1"/>
    <property type="molecule type" value="Genomic_DNA"/>
</dbReference>
<dbReference type="Proteomes" id="UP000605013">
    <property type="component" value="Unassembled WGS sequence"/>
</dbReference>
<accession>A0ABS1WQ56</accession>
<proteinExistence type="predicted"/>
<name>A0ABS1WQ56_9FLAO</name>
<sequence length="135" mass="16283">MLIVLLSCEDLVEQTYKFNVKNETENELYFYIDDKYPDTTLTTENFTNKIVPMSTFRLGLFKAQDEFFEEAINDTLSFYFISKETVSNFDWNEIRNEYLILKRYDVSFDDFQSIDFEIVYPPTLEMENIRMYPND</sequence>